<dbReference type="InterPro" id="IPR009100">
    <property type="entry name" value="AcylCoA_DH/oxidase_NM_dom_sf"/>
</dbReference>
<dbReference type="RefSeq" id="WP_058848994.1">
    <property type="nucleotide sequence ID" value="NZ_LOCL01000036.1"/>
</dbReference>
<evidence type="ECO:0000256" key="2">
    <source>
        <dbReference type="ARBA" id="ARBA00049661"/>
    </source>
</evidence>
<dbReference type="InterPro" id="IPR013107">
    <property type="entry name" value="Acyl-CoA_DH_C"/>
</dbReference>
<dbReference type="SUPFAM" id="SSF56645">
    <property type="entry name" value="Acyl-CoA dehydrogenase NM domain-like"/>
    <property type="match status" value="1"/>
</dbReference>
<feature type="domain" description="Acyl-CoA dehydrogenase/oxidase N-terminal" evidence="4">
    <location>
        <begin position="38"/>
        <end position="118"/>
    </location>
</feature>
<evidence type="ECO:0000256" key="1">
    <source>
        <dbReference type="ARBA" id="ARBA00023002"/>
    </source>
</evidence>
<reference evidence="6 7" key="1">
    <citation type="submission" date="2015-12" db="EMBL/GenBank/DDBJ databases">
        <title>Draft genome sequence of Streptomyces silvensis ATCC 53525, a producer of novel hormone antagonists.</title>
        <authorList>
            <person name="Johnston C.W."/>
            <person name="Li Y."/>
            <person name="Magarvey N.A."/>
        </authorList>
    </citation>
    <scope>NUCLEOTIDE SEQUENCE [LARGE SCALE GENOMIC DNA]</scope>
    <source>
        <strain evidence="6 7">ATCC 53525</strain>
    </source>
</reference>
<evidence type="ECO:0000259" key="5">
    <source>
        <dbReference type="Pfam" id="PF08028"/>
    </source>
</evidence>
<evidence type="ECO:0000256" key="3">
    <source>
        <dbReference type="SAM" id="MobiDB-lite"/>
    </source>
</evidence>
<dbReference type="GO" id="GO:0016712">
    <property type="term" value="F:oxidoreductase activity, acting on paired donors, with incorporation or reduction of molecular oxygen, reduced flavin or flavoprotein as one donor, and incorporation of one atom of oxygen"/>
    <property type="evidence" value="ECO:0007669"/>
    <property type="project" value="TreeGrafter"/>
</dbReference>
<dbReference type="GO" id="GO:0005737">
    <property type="term" value="C:cytoplasm"/>
    <property type="evidence" value="ECO:0007669"/>
    <property type="project" value="TreeGrafter"/>
</dbReference>
<comment type="caution">
    <text evidence="6">The sequence shown here is derived from an EMBL/GenBank/DDBJ whole genome shotgun (WGS) entry which is preliminary data.</text>
</comment>
<dbReference type="GO" id="GO:0050660">
    <property type="term" value="F:flavin adenine dinucleotide binding"/>
    <property type="evidence" value="ECO:0007669"/>
    <property type="project" value="InterPro"/>
</dbReference>
<evidence type="ECO:0000259" key="4">
    <source>
        <dbReference type="Pfam" id="PF02771"/>
    </source>
</evidence>
<dbReference type="Pfam" id="PF08028">
    <property type="entry name" value="Acyl-CoA_dh_2"/>
    <property type="match status" value="1"/>
</dbReference>
<proteinExistence type="inferred from homology"/>
<accession>A0A0W7X1J0</accession>
<gene>
    <name evidence="6" type="ORF">AT728_22600</name>
</gene>
<protein>
    <submittedName>
        <fullName evidence="6">Oxidoreductase</fullName>
    </submittedName>
</protein>
<dbReference type="PANTHER" id="PTHR48083">
    <property type="entry name" value="MEDIUM-CHAIN SPECIFIC ACYL-COA DEHYDROGENASE, MITOCHONDRIAL-RELATED"/>
    <property type="match status" value="1"/>
</dbReference>
<sequence>MTVTQAGPVPTSPEPSDPASPTSSDVLSAARDLVPLLARGAEQGERDRRLPEESVKALADAGLFKLAVPQRYGGHEAPLRTLVDVADVLAEGDGSSSWVVAVSNSVAWIVSLFPERAQDEVFGADPEAKVSGVLTPSATARRVEGGFRVSGRWHYASGAWHADWAVIGFPVPDATGEIVDQGIALIPAADYTVEESWFVAGLRATGSNTVVAEDVFVPEHRLLSVPKALAGDYPVQRSGTPLARAAFTQFLTGAPLVAPQLGLGRAALELVKSKAADKAVTFTFFEKQRDSTAFQLQIAEATLKIDTARLHVHHAVDAIDTAARGTALDALGRTRARAGLSHAVGQVTEAIDLLLTAHGAGSFADSAPLQRIWRDAGIAARHAILQPAVIKELYGKALLGVEERISPLV</sequence>
<evidence type="ECO:0000313" key="6">
    <source>
        <dbReference type="EMBL" id="KUF16725.1"/>
    </source>
</evidence>
<dbReference type="GO" id="GO:0003995">
    <property type="term" value="F:acyl-CoA dehydrogenase activity"/>
    <property type="evidence" value="ECO:0007669"/>
    <property type="project" value="TreeGrafter"/>
</dbReference>
<dbReference type="GO" id="GO:0033539">
    <property type="term" value="P:fatty acid beta-oxidation using acyl-CoA dehydrogenase"/>
    <property type="evidence" value="ECO:0007669"/>
    <property type="project" value="TreeGrafter"/>
</dbReference>
<dbReference type="Gene3D" id="1.20.140.10">
    <property type="entry name" value="Butyryl-CoA Dehydrogenase, subunit A, domain 3"/>
    <property type="match status" value="1"/>
</dbReference>
<dbReference type="STRING" id="1765722.AT728_22600"/>
<dbReference type="InterPro" id="IPR046373">
    <property type="entry name" value="Acyl-CoA_Oxase/DH_mid-dom_sf"/>
</dbReference>
<dbReference type="Gene3D" id="2.40.110.10">
    <property type="entry name" value="Butyryl-CoA Dehydrogenase, subunit A, domain 2"/>
    <property type="match status" value="1"/>
</dbReference>
<name>A0A0W7X1J0_9ACTN</name>
<dbReference type="InterPro" id="IPR013786">
    <property type="entry name" value="AcylCoA_DH/ox_N"/>
</dbReference>
<dbReference type="Pfam" id="PF02771">
    <property type="entry name" value="Acyl-CoA_dh_N"/>
    <property type="match status" value="1"/>
</dbReference>
<keyword evidence="1" id="KW-0560">Oxidoreductase</keyword>
<comment type="similarity">
    <text evidence="2">Belongs to the HpaH/HsaA monooxygenase family.</text>
</comment>
<dbReference type="OrthoDB" id="3404950at2"/>
<dbReference type="SUPFAM" id="SSF47203">
    <property type="entry name" value="Acyl-CoA dehydrogenase C-terminal domain-like"/>
    <property type="match status" value="1"/>
</dbReference>
<dbReference type="EMBL" id="LOCL01000036">
    <property type="protein sequence ID" value="KUF16725.1"/>
    <property type="molecule type" value="Genomic_DNA"/>
</dbReference>
<organism evidence="6 7">
    <name type="scientific">Streptomyces silvensis</name>
    <dbReference type="NCBI Taxonomy" id="1765722"/>
    <lineage>
        <taxon>Bacteria</taxon>
        <taxon>Bacillati</taxon>
        <taxon>Actinomycetota</taxon>
        <taxon>Actinomycetes</taxon>
        <taxon>Kitasatosporales</taxon>
        <taxon>Streptomycetaceae</taxon>
        <taxon>Streptomyces</taxon>
    </lineage>
</organism>
<dbReference type="AlphaFoldDB" id="A0A0W7X1J0"/>
<dbReference type="Proteomes" id="UP000054804">
    <property type="component" value="Unassembled WGS sequence"/>
</dbReference>
<dbReference type="PIRSF" id="PIRSF016578">
    <property type="entry name" value="HsaA"/>
    <property type="match status" value="1"/>
</dbReference>
<dbReference type="PANTHER" id="PTHR48083:SF19">
    <property type="entry name" value="FLAVIN-DEPENDENT MONOOXYGENASE, OXYGENASE SUBUNIT HSAA"/>
    <property type="match status" value="1"/>
</dbReference>
<dbReference type="Gene3D" id="1.10.540.10">
    <property type="entry name" value="Acyl-CoA dehydrogenase/oxidase, N-terminal domain"/>
    <property type="match status" value="1"/>
</dbReference>
<evidence type="ECO:0000313" key="7">
    <source>
        <dbReference type="Proteomes" id="UP000054804"/>
    </source>
</evidence>
<dbReference type="InterPro" id="IPR050741">
    <property type="entry name" value="Acyl-CoA_dehydrogenase"/>
</dbReference>
<dbReference type="InterPro" id="IPR037069">
    <property type="entry name" value="AcylCoA_DH/ox_N_sf"/>
</dbReference>
<feature type="region of interest" description="Disordered" evidence="3">
    <location>
        <begin position="1"/>
        <end position="26"/>
    </location>
</feature>
<keyword evidence="7" id="KW-1185">Reference proteome</keyword>
<dbReference type="InterPro" id="IPR036250">
    <property type="entry name" value="AcylCo_DH-like_C"/>
</dbReference>
<feature type="domain" description="Acyl-CoA dehydrogenase C-terminal" evidence="5">
    <location>
        <begin position="257"/>
        <end position="386"/>
    </location>
</feature>